<accession>A0ACC1M2F2</accession>
<evidence type="ECO:0000313" key="2">
    <source>
        <dbReference type="Proteomes" id="UP001139981"/>
    </source>
</evidence>
<organism evidence="1 2">
    <name type="scientific">Coemansia aciculifera</name>
    <dbReference type="NCBI Taxonomy" id="417176"/>
    <lineage>
        <taxon>Eukaryota</taxon>
        <taxon>Fungi</taxon>
        <taxon>Fungi incertae sedis</taxon>
        <taxon>Zoopagomycota</taxon>
        <taxon>Kickxellomycotina</taxon>
        <taxon>Kickxellomycetes</taxon>
        <taxon>Kickxellales</taxon>
        <taxon>Kickxellaceae</taxon>
        <taxon>Coemansia</taxon>
    </lineage>
</organism>
<feature type="non-terminal residue" evidence="1">
    <location>
        <position position="192"/>
    </location>
</feature>
<evidence type="ECO:0000313" key="1">
    <source>
        <dbReference type="EMBL" id="KAJ2892971.1"/>
    </source>
</evidence>
<gene>
    <name evidence="1" type="ORF">IWW38_003023</name>
</gene>
<proteinExistence type="predicted"/>
<reference evidence="1" key="1">
    <citation type="submission" date="2022-07" db="EMBL/GenBank/DDBJ databases">
        <title>Phylogenomic reconstructions and comparative analyses of Kickxellomycotina fungi.</title>
        <authorList>
            <person name="Reynolds N.K."/>
            <person name="Stajich J.E."/>
            <person name="Barry K."/>
            <person name="Grigoriev I.V."/>
            <person name="Crous P."/>
            <person name="Smith M.E."/>
        </authorList>
    </citation>
    <scope>NUCLEOTIDE SEQUENCE</scope>
    <source>
        <strain evidence="1">CBS 190363</strain>
    </source>
</reference>
<dbReference type="Proteomes" id="UP001139981">
    <property type="component" value="Unassembled WGS sequence"/>
</dbReference>
<sequence length="192" mass="19533">MSASTDSPLISFLNSISGGSNSAALSSHDMLDLSSILPSSSAQLQDTVSGAPNVMTPLPLDADLDMLMRSLDDSSSVPKVSSDDIDKLLGGINVDFSSSGTRPIVSTNVSNIDPLASLGIDLGIDLSAPMSLPSTSLSSTTHEPMFTLNPLADLSQAGLHMASMPASPGLSGIADNALQRTGSLSSFGSAHE</sequence>
<comment type="caution">
    <text evidence="1">The sequence shown here is derived from an EMBL/GenBank/DDBJ whole genome shotgun (WGS) entry which is preliminary data.</text>
</comment>
<protein>
    <submittedName>
        <fullName evidence="1">Uncharacterized protein</fullName>
    </submittedName>
</protein>
<name>A0ACC1M2F2_9FUNG</name>
<keyword evidence="2" id="KW-1185">Reference proteome</keyword>
<dbReference type="EMBL" id="JANBVB010000624">
    <property type="protein sequence ID" value="KAJ2892971.1"/>
    <property type="molecule type" value="Genomic_DNA"/>
</dbReference>